<name>A0A1V1PBT9_9BACT</name>
<dbReference type="Proteomes" id="UP000189670">
    <property type="component" value="Unassembled WGS sequence"/>
</dbReference>
<dbReference type="InterPro" id="IPR007421">
    <property type="entry name" value="Schlafen_AlbA_2_dom"/>
</dbReference>
<dbReference type="Gene3D" id="1.10.10.10">
    <property type="entry name" value="Winged helix-like DNA-binding domain superfamily/Winged helix DNA-binding domain"/>
    <property type="match status" value="1"/>
</dbReference>
<dbReference type="GO" id="GO:0004386">
    <property type="term" value="F:helicase activity"/>
    <property type="evidence" value="ECO:0007669"/>
    <property type="project" value="UniProtKB-KW"/>
</dbReference>
<dbReference type="PANTHER" id="PTHR30595:SF6">
    <property type="entry name" value="SCHLAFEN ALBA-2 DOMAIN-CONTAINING PROTEIN"/>
    <property type="match status" value="1"/>
</dbReference>
<keyword evidence="2" id="KW-0547">Nucleotide-binding</keyword>
<dbReference type="EMBL" id="ATBP01000162">
    <property type="protein sequence ID" value="ETR72311.1"/>
    <property type="molecule type" value="Genomic_DNA"/>
</dbReference>
<gene>
    <name evidence="2" type="ORF">OMM_01815</name>
</gene>
<protein>
    <submittedName>
        <fullName evidence="2">ATP-dependent DNA helicase RecG</fullName>
    </submittedName>
</protein>
<dbReference type="Gene3D" id="3.30.565.60">
    <property type="match status" value="1"/>
</dbReference>
<dbReference type="InterPro" id="IPR036388">
    <property type="entry name" value="WH-like_DNA-bd_sf"/>
</dbReference>
<feature type="domain" description="Schlafen AlbA-2" evidence="1">
    <location>
        <begin position="63"/>
        <end position="165"/>
    </location>
</feature>
<reference evidence="3" key="1">
    <citation type="submission" date="2012-11" db="EMBL/GenBank/DDBJ databases">
        <authorList>
            <person name="Lucero-Rivera Y.E."/>
            <person name="Tovar-Ramirez D."/>
        </authorList>
    </citation>
    <scope>NUCLEOTIDE SEQUENCE [LARGE SCALE GENOMIC DNA]</scope>
    <source>
        <strain evidence="3">Araruama</strain>
    </source>
</reference>
<keyword evidence="2" id="KW-0067">ATP-binding</keyword>
<dbReference type="Pfam" id="PF13749">
    <property type="entry name" value="HATPase_c_4"/>
    <property type="match status" value="1"/>
</dbReference>
<dbReference type="Gene3D" id="3.30.950.30">
    <property type="entry name" value="Schlafen, AAA domain"/>
    <property type="match status" value="1"/>
</dbReference>
<dbReference type="PANTHER" id="PTHR30595">
    <property type="entry name" value="GLPR-RELATED TRANSCRIPTIONAL REPRESSOR"/>
    <property type="match status" value="1"/>
</dbReference>
<comment type="caution">
    <text evidence="2">The sequence shown here is derived from an EMBL/GenBank/DDBJ whole genome shotgun (WGS) entry which is preliminary data.</text>
</comment>
<proteinExistence type="predicted"/>
<dbReference type="InterPro" id="IPR038461">
    <property type="entry name" value="Schlafen_AlbA_2_dom_sf"/>
</dbReference>
<keyword evidence="2" id="KW-0347">Helicase</keyword>
<dbReference type="Pfam" id="PF13412">
    <property type="entry name" value="HTH_24"/>
    <property type="match status" value="1"/>
</dbReference>
<dbReference type="InterPro" id="IPR038475">
    <property type="entry name" value="RecG_C_sf"/>
</dbReference>
<dbReference type="Pfam" id="PF04326">
    <property type="entry name" value="SLFN_AlbA_2"/>
    <property type="match status" value="1"/>
</dbReference>
<keyword evidence="2" id="KW-0378">Hydrolase</keyword>
<evidence type="ECO:0000313" key="3">
    <source>
        <dbReference type="Proteomes" id="UP000189670"/>
    </source>
</evidence>
<accession>A0A1V1PBT9</accession>
<dbReference type="AlphaFoldDB" id="A0A1V1PBT9"/>
<evidence type="ECO:0000313" key="2">
    <source>
        <dbReference type="EMBL" id="ETR72311.1"/>
    </source>
</evidence>
<sequence length="530" mass="59935">MKWGIYFSSILRGKSSISTNSLTRIGIKPMYENECRGEPSVRPLTLKKINKMKKIKQLIQLGEDYHLELKESLDKSFIEEVCAFANSSGGKIILGVTDKGKIKGISTDNSFRSRIQDAIKLEPKLSVKISVMENLIVVEVPEGNEKPYACSKGFFIRIGPNTQKLTRNEIVTLFQKEGRIRFDELENRKADMTRDFDEAAFQKFLQSASITQSIDRSFVLKSLDCINENNKLTNAGVLFFCKSTEFLLLQATVVCVLYKGNQKLHILDKKDFLGNLIENIENAITFVNRHTNLQYKIEGLKRQEIPEIPEVALREVIVNAVCHRDYFQKGANVMIEIFDNRVTITNPGGLPADLKPSDFGTKSVVRNAVIASLLHRVDYIEKIGTGINRIKNAIKASDLSDVTFSYDTFFTVSFWRKTIHKHKTRVGDKLIQVGDTDLQKVGDNDLQKVGDNDLQKVGDNDLQKVGNNDLQKVGDNDLQKVGDQLTDNQIKILNYIKENNKISASQLAKVIGISQRKIEENILKLKTKKE</sequence>
<organism evidence="2 3">
    <name type="scientific">Candidatus Magnetoglobus multicellularis str. Araruama</name>
    <dbReference type="NCBI Taxonomy" id="890399"/>
    <lineage>
        <taxon>Bacteria</taxon>
        <taxon>Pseudomonadati</taxon>
        <taxon>Thermodesulfobacteriota</taxon>
        <taxon>Desulfobacteria</taxon>
        <taxon>Desulfobacterales</taxon>
        <taxon>Desulfobacteraceae</taxon>
        <taxon>Candidatus Magnetoglobus</taxon>
    </lineage>
</organism>
<evidence type="ECO:0000259" key="1">
    <source>
        <dbReference type="Pfam" id="PF04326"/>
    </source>
</evidence>